<dbReference type="Gene3D" id="3.30.70.20">
    <property type="match status" value="1"/>
</dbReference>
<keyword evidence="1" id="KW-0479">Metal-binding</keyword>
<dbReference type="SUPFAM" id="SSF54862">
    <property type="entry name" value="4Fe-4S ferredoxins"/>
    <property type="match status" value="1"/>
</dbReference>
<evidence type="ECO:0000256" key="2">
    <source>
        <dbReference type="ARBA" id="ARBA00023004"/>
    </source>
</evidence>
<protein>
    <submittedName>
        <fullName evidence="5">4Fe-4S binding protein</fullName>
    </submittedName>
</protein>
<dbReference type="Proteomes" id="UP001524944">
    <property type="component" value="Unassembled WGS sequence"/>
</dbReference>
<evidence type="ECO:0000259" key="4">
    <source>
        <dbReference type="PROSITE" id="PS51379"/>
    </source>
</evidence>
<proteinExistence type="predicted"/>
<dbReference type="Pfam" id="PF00037">
    <property type="entry name" value="Fer4"/>
    <property type="match status" value="1"/>
</dbReference>
<evidence type="ECO:0000313" key="5">
    <source>
        <dbReference type="EMBL" id="MCR6544514.1"/>
    </source>
</evidence>
<evidence type="ECO:0000313" key="6">
    <source>
        <dbReference type="Proteomes" id="UP001524944"/>
    </source>
</evidence>
<feature type="domain" description="4Fe-4S ferredoxin-type" evidence="4">
    <location>
        <begin position="59"/>
        <end position="88"/>
    </location>
</feature>
<name>A0ABT1Y0W9_9FIRM</name>
<reference evidence="5 6" key="1">
    <citation type="submission" date="2022-08" db="EMBL/GenBank/DDBJ databases">
        <title>Proteogenomics of the novel Dehalobacterium formicoaceticum strain EZ94 highlights a key role of methyltransferases during anaerobic dichloromethane degradation.</title>
        <authorList>
            <person name="Wasmund K."/>
        </authorList>
    </citation>
    <scope>NUCLEOTIDE SEQUENCE [LARGE SCALE GENOMIC DNA]</scope>
    <source>
        <strain evidence="5 6">EZ94</strain>
    </source>
</reference>
<evidence type="ECO:0000256" key="3">
    <source>
        <dbReference type="ARBA" id="ARBA00023014"/>
    </source>
</evidence>
<keyword evidence="6" id="KW-1185">Reference proteome</keyword>
<dbReference type="EMBL" id="JANPWE010000001">
    <property type="protein sequence ID" value="MCR6544514.1"/>
    <property type="molecule type" value="Genomic_DNA"/>
</dbReference>
<keyword evidence="2" id="KW-0408">Iron</keyword>
<dbReference type="InterPro" id="IPR017896">
    <property type="entry name" value="4Fe4S_Fe-S-bd"/>
</dbReference>
<dbReference type="InterPro" id="IPR017900">
    <property type="entry name" value="4Fe4S_Fe_S_CS"/>
</dbReference>
<dbReference type="PROSITE" id="PS00198">
    <property type="entry name" value="4FE4S_FER_1"/>
    <property type="match status" value="1"/>
</dbReference>
<dbReference type="PROSITE" id="PS51379">
    <property type="entry name" value="4FE4S_FER_2"/>
    <property type="match status" value="1"/>
</dbReference>
<dbReference type="RefSeq" id="WP_089609976.1">
    <property type="nucleotide sequence ID" value="NZ_CP022121.1"/>
</dbReference>
<keyword evidence="3" id="KW-0411">Iron-sulfur</keyword>
<comment type="caution">
    <text evidence="5">The sequence shown here is derived from an EMBL/GenBank/DDBJ whole genome shotgun (WGS) entry which is preliminary data.</text>
</comment>
<evidence type="ECO:0000256" key="1">
    <source>
        <dbReference type="ARBA" id="ARBA00022723"/>
    </source>
</evidence>
<organism evidence="5 6">
    <name type="scientific">Dehalobacterium formicoaceticum</name>
    <dbReference type="NCBI Taxonomy" id="51515"/>
    <lineage>
        <taxon>Bacteria</taxon>
        <taxon>Bacillati</taxon>
        <taxon>Bacillota</taxon>
        <taxon>Clostridia</taxon>
        <taxon>Eubacteriales</taxon>
        <taxon>Peptococcaceae</taxon>
        <taxon>Dehalobacterium</taxon>
    </lineage>
</organism>
<accession>A0ABT1Y0W9</accession>
<sequence length="167" mass="18309">MLNQTGIPGAADLRKVLPSEERMLQGPVAIIECFQEIPCNPCTEACKQGAILPMQDINDLPKMAFEKCNGCGLCISRCPGLAIFIVDFSYRPTEAVVRIPYEFVPLPEAGQKVMGLNRAGEVLGTFEVKKVQSGGKKNMTYTIWLVVPRELAMEVRNIRLGGDKHGA</sequence>
<gene>
    <name evidence="5" type="ORF">NVS47_03125</name>
</gene>